<organism evidence="9 10">
    <name type="scientific">Cellulomonas denverensis</name>
    <dbReference type="NCBI Taxonomy" id="264297"/>
    <lineage>
        <taxon>Bacteria</taxon>
        <taxon>Bacillati</taxon>
        <taxon>Actinomycetota</taxon>
        <taxon>Actinomycetes</taxon>
        <taxon>Micrococcales</taxon>
        <taxon>Cellulomonadaceae</taxon>
        <taxon>Cellulomonas</taxon>
    </lineage>
</organism>
<feature type="domain" description="Thioredoxin-like fold" evidence="8">
    <location>
        <begin position="105"/>
        <end position="267"/>
    </location>
</feature>
<comment type="similarity">
    <text evidence="1">Belongs to the thioredoxin family. DsbA subfamily.</text>
</comment>
<feature type="transmembrane region" description="Helical" evidence="7">
    <location>
        <begin position="37"/>
        <end position="59"/>
    </location>
</feature>
<dbReference type="InterPro" id="IPR036249">
    <property type="entry name" value="Thioredoxin-like_sf"/>
</dbReference>
<evidence type="ECO:0000256" key="5">
    <source>
        <dbReference type="ARBA" id="ARBA00023284"/>
    </source>
</evidence>
<evidence type="ECO:0000259" key="8">
    <source>
        <dbReference type="Pfam" id="PF13462"/>
    </source>
</evidence>
<comment type="caution">
    <text evidence="9">The sequence shown here is derived from an EMBL/GenBank/DDBJ whole genome shotgun (WGS) entry which is preliminary data.</text>
</comment>
<keyword evidence="2" id="KW-0732">Signal</keyword>
<evidence type="ECO:0000256" key="4">
    <source>
        <dbReference type="ARBA" id="ARBA00023157"/>
    </source>
</evidence>
<evidence type="ECO:0000256" key="6">
    <source>
        <dbReference type="SAM" id="MobiDB-lite"/>
    </source>
</evidence>
<keyword evidence="7" id="KW-0472">Membrane</keyword>
<reference evidence="9 10" key="1">
    <citation type="submission" date="2020-04" db="EMBL/GenBank/DDBJ databases">
        <title>MicrobeNet Type strains.</title>
        <authorList>
            <person name="Nicholson A.C."/>
        </authorList>
    </citation>
    <scope>NUCLEOTIDE SEQUENCE [LARGE SCALE GENOMIC DNA]</scope>
    <source>
        <strain evidence="9 10">ATCC BAA-788</strain>
    </source>
</reference>
<protein>
    <submittedName>
        <fullName evidence="9">Thioredoxin domain-containing protein</fullName>
    </submittedName>
</protein>
<accession>A0A7X6QZ79</accession>
<dbReference type="Pfam" id="PF13462">
    <property type="entry name" value="Thioredoxin_4"/>
    <property type="match status" value="1"/>
</dbReference>
<sequence length="282" mass="30137">MSSNSPRPSKAERRDQAREQARQMREAQRKREQRNKFIAIGAVVVAVLALVGVGGWLWMQSNQPGIAYTADDADTITLADTTAPASAGENGGIPVGQDGVAGEAEDGNVVVSVYTDFMCPYCGQFEQVNGPELEALREEGGVTVEYHLLSFLDSQSRGAEYSTRAGNAAAVVADQAPEQFADFFAALFADQPDEGSKGLSDAEIAQLARDAGVPDDVVDQFTATADGQDWRTFAPWLQANVNQMREDMGQVGTPYVMIDGEQFQGDLYTAGALTQAVEAAKG</sequence>
<evidence type="ECO:0000313" key="10">
    <source>
        <dbReference type="Proteomes" id="UP000581206"/>
    </source>
</evidence>
<keyword evidence="3" id="KW-0560">Oxidoreductase</keyword>
<dbReference type="CDD" id="cd02972">
    <property type="entry name" value="DsbA_family"/>
    <property type="match status" value="1"/>
</dbReference>
<proteinExistence type="inferred from homology"/>
<keyword evidence="10" id="KW-1185">Reference proteome</keyword>
<keyword evidence="7" id="KW-0812">Transmembrane</keyword>
<dbReference type="SUPFAM" id="SSF52833">
    <property type="entry name" value="Thioredoxin-like"/>
    <property type="match status" value="1"/>
</dbReference>
<dbReference type="Proteomes" id="UP000581206">
    <property type="component" value="Unassembled WGS sequence"/>
</dbReference>
<gene>
    <name evidence="9" type="ORF">HGA03_09585</name>
</gene>
<feature type="compositionally biased region" description="Basic and acidic residues" evidence="6">
    <location>
        <begin position="9"/>
        <end position="30"/>
    </location>
</feature>
<name>A0A7X6QZ79_9CELL</name>
<dbReference type="Gene3D" id="3.40.30.10">
    <property type="entry name" value="Glutaredoxin"/>
    <property type="match status" value="1"/>
</dbReference>
<feature type="region of interest" description="Disordered" evidence="6">
    <location>
        <begin position="1"/>
        <end position="30"/>
    </location>
</feature>
<dbReference type="InterPro" id="IPR012336">
    <property type="entry name" value="Thioredoxin-like_fold"/>
</dbReference>
<evidence type="ECO:0000256" key="7">
    <source>
        <dbReference type="SAM" id="Phobius"/>
    </source>
</evidence>
<dbReference type="GO" id="GO:0016491">
    <property type="term" value="F:oxidoreductase activity"/>
    <property type="evidence" value="ECO:0007669"/>
    <property type="project" value="UniProtKB-KW"/>
</dbReference>
<dbReference type="RefSeq" id="WP_168630048.1">
    <property type="nucleotide sequence ID" value="NZ_BONL01000001.1"/>
</dbReference>
<dbReference type="EMBL" id="JAAXOX010000004">
    <property type="protein sequence ID" value="NKY22913.1"/>
    <property type="molecule type" value="Genomic_DNA"/>
</dbReference>
<keyword evidence="7" id="KW-1133">Transmembrane helix</keyword>
<keyword evidence="4" id="KW-1015">Disulfide bond</keyword>
<evidence type="ECO:0000256" key="3">
    <source>
        <dbReference type="ARBA" id="ARBA00023002"/>
    </source>
</evidence>
<keyword evidence="5" id="KW-0676">Redox-active center</keyword>
<evidence type="ECO:0000313" key="9">
    <source>
        <dbReference type="EMBL" id="NKY22913.1"/>
    </source>
</evidence>
<evidence type="ECO:0000256" key="1">
    <source>
        <dbReference type="ARBA" id="ARBA00005791"/>
    </source>
</evidence>
<evidence type="ECO:0000256" key="2">
    <source>
        <dbReference type="ARBA" id="ARBA00022729"/>
    </source>
</evidence>
<dbReference type="PANTHER" id="PTHR13887:SF14">
    <property type="entry name" value="DISULFIDE BOND FORMATION PROTEIN D"/>
    <property type="match status" value="1"/>
</dbReference>
<dbReference type="AlphaFoldDB" id="A0A7X6QZ79"/>
<dbReference type="PANTHER" id="PTHR13887">
    <property type="entry name" value="GLUTATHIONE S-TRANSFERASE KAPPA"/>
    <property type="match status" value="1"/>
</dbReference>